<dbReference type="AlphaFoldDB" id="A0A7L7LAG9"/>
<reference evidence="4 5" key="2">
    <citation type="submission" date="2020-08" db="EMBL/GenBank/DDBJ databases">
        <title>Adhaeribacter dokdonensis sp. nov., isolated from the rhizosphere of Elymus tsukushiensis, a plant native to the Dokdo Islands, Republic of Korea.</title>
        <authorList>
            <person name="Ghim S.Y."/>
        </authorList>
    </citation>
    <scope>NUCLEOTIDE SEQUENCE [LARGE SCALE GENOMIC DNA]</scope>
    <source>
        <strain evidence="4 5">KUDC8001</strain>
    </source>
</reference>
<dbReference type="Gene3D" id="3.10.350.10">
    <property type="entry name" value="LysM domain"/>
    <property type="match status" value="1"/>
</dbReference>
<reference evidence="4 5" key="1">
    <citation type="submission" date="2020-06" db="EMBL/GenBank/DDBJ databases">
        <authorList>
            <person name="Hwang Y.J."/>
        </authorList>
    </citation>
    <scope>NUCLEOTIDE SEQUENCE [LARGE SCALE GENOMIC DNA]</scope>
    <source>
        <strain evidence="4 5">KUDC8001</strain>
    </source>
</reference>
<evidence type="ECO:0000313" key="5">
    <source>
        <dbReference type="Proteomes" id="UP000514509"/>
    </source>
</evidence>
<feature type="domain" description="LysM" evidence="3">
    <location>
        <begin position="47"/>
        <end position="93"/>
    </location>
</feature>
<evidence type="ECO:0000313" key="4">
    <source>
        <dbReference type="EMBL" id="QMU29831.1"/>
    </source>
</evidence>
<feature type="chain" id="PRO_5029481624" evidence="2">
    <location>
        <begin position="26"/>
        <end position="393"/>
    </location>
</feature>
<dbReference type="RefSeq" id="WP_182412291.1">
    <property type="nucleotide sequence ID" value="NZ_CP055153.1"/>
</dbReference>
<accession>A0A7L7LAG9</accession>
<dbReference type="InterPro" id="IPR036779">
    <property type="entry name" value="LysM_dom_sf"/>
</dbReference>
<dbReference type="PROSITE" id="PS51782">
    <property type="entry name" value="LYSM"/>
    <property type="match status" value="1"/>
</dbReference>
<protein>
    <submittedName>
        <fullName evidence="4">LysM peptidoglycan-binding domain-containing protein</fullName>
    </submittedName>
</protein>
<dbReference type="CDD" id="cd00118">
    <property type="entry name" value="LysM"/>
    <property type="match status" value="1"/>
</dbReference>
<dbReference type="KEGG" id="add:HUW48_18175"/>
<sequence length="393" mass="44780">MIKRLVGWIGLVFWLLLSNSFSGWAQTTLPPDTNVFSKKEKLESIKNVHQVQPGDTYYSLSKKYQIPVDSLIKWNGSDLPIGKLIRIAAESLAINTTDLDTLIQVAPPSEKVIPEQRPSHSPEISGQAVEKSTTTQSAYEEPEEGAGSDKMMQRVLVIPFDPYLYFSDADEDIARQSDLPKQNIRYIFRSRLNAFLDPNGFEIINLLDGNHSPTSEELKNAYKSLAYSYQDVTTSRFHLVPRKQKSFFSGPESWFRKQKEKAGLASPSPEEASVAAEGEKYYGVKVKSPDFYRHFNQRYNLDYYIFINQFEIHTDYTNCIDRTTQNFIREFLVHYTIFDSQGELIAGNKVKIPYVSNVNEINKIVRDNLSKIAQRILADLPNPQVPSSEAAQN</sequence>
<name>A0A7L7LAG9_9BACT</name>
<dbReference type="SMART" id="SM00257">
    <property type="entry name" value="LysM"/>
    <property type="match status" value="1"/>
</dbReference>
<dbReference type="EMBL" id="CP055153">
    <property type="protein sequence ID" value="QMU29831.1"/>
    <property type="molecule type" value="Genomic_DNA"/>
</dbReference>
<keyword evidence="5" id="KW-1185">Reference proteome</keyword>
<feature type="signal peptide" evidence="2">
    <location>
        <begin position="1"/>
        <end position="25"/>
    </location>
</feature>
<feature type="region of interest" description="Disordered" evidence="1">
    <location>
        <begin position="112"/>
        <end position="147"/>
    </location>
</feature>
<dbReference type="Pfam" id="PF01476">
    <property type="entry name" value="LysM"/>
    <property type="match status" value="1"/>
</dbReference>
<dbReference type="InterPro" id="IPR018392">
    <property type="entry name" value="LysM"/>
</dbReference>
<evidence type="ECO:0000256" key="2">
    <source>
        <dbReference type="SAM" id="SignalP"/>
    </source>
</evidence>
<evidence type="ECO:0000256" key="1">
    <source>
        <dbReference type="SAM" id="MobiDB-lite"/>
    </source>
</evidence>
<gene>
    <name evidence="4" type="ORF">HUW48_18175</name>
</gene>
<dbReference type="SUPFAM" id="SSF54106">
    <property type="entry name" value="LysM domain"/>
    <property type="match status" value="1"/>
</dbReference>
<evidence type="ECO:0000259" key="3">
    <source>
        <dbReference type="PROSITE" id="PS51782"/>
    </source>
</evidence>
<organism evidence="4 5">
    <name type="scientific">Adhaeribacter radiodurans</name>
    <dbReference type="NCBI Taxonomy" id="2745197"/>
    <lineage>
        <taxon>Bacteria</taxon>
        <taxon>Pseudomonadati</taxon>
        <taxon>Bacteroidota</taxon>
        <taxon>Cytophagia</taxon>
        <taxon>Cytophagales</taxon>
        <taxon>Hymenobacteraceae</taxon>
        <taxon>Adhaeribacter</taxon>
    </lineage>
</organism>
<proteinExistence type="predicted"/>
<keyword evidence="2" id="KW-0732">Signal</keyword>
<dbReference type="Proteomes" id="UP000514509">
    <property type="component" value="Chromosome"/>
</dbReference>